<gene>
    <name evidence="4" type="ORF">FHL02_10090</name>
</gene>
<evidence type="ECO:0000313" key="4">
    <source>
        <dbReference type="EMBL" id="MQS53369.1"/>
    </source>
</evidence>
<dbReference type="PANTHER" id="PTHR43479">
    <property type="entry name" value="ACREF/ENVCD OPERON REPRESSOR-RELATED"/>
    <property type="match status" value="1"/>
</dbReference>
<dbReference type="OrthoDB" id="113732at2"/>
<organism evidence="4 5">
    <name type="scientific">Companilactobacillus mishanensis</name>
    <dbReference type="NCBI Taxonomy" id="2486008"/>
    <lineage>
        <taxon>Bacteria</taxon>
        <taxon>Bacillati</taxon>
        <taxon>Bacillota</taxon>
        <taxon>Bacilli</taxon>
        <taxon>Lactobacillales</taxon>
        <taxon>Lactobacillaceae</taxon>
        <taxon>Companilactobacillus</taxon>
    </lineage>
</organism>
<sequence>MNGNDKRKKLKKQDILDAATACFMENGYKKTSVADIAKAAKSSQVTLYKYYESKVDLARAVVMEMVVGGYAQYDKQLDDSSKSFMDKMHDMMVDSVDISDNISNDFFKFMVDEFQGRNGDTKVMHKYNNLKFGFWKKLLDQGRAENVVSKDISDSGAMIYLDMYVDYVMKPDGVAFEKAVEMKKHEKELVHLFFYGIIGK</sequence>
<evidence type="ECO:0000256" key="1">
    <source>
        <dbReference type="ARBA" id="ARBA00023125"/>
    </source>
</evidence>
<feature type="domain" description="HTH tetR-type" evidence="3">
    <location>
        <begin position="9"/>
        <end position="69"/>
    </location>
</feature>
<reference evidence="4 5" key="1">
    <citation type="journal article" date="2019" name="Syst. Appl. Microbiol.">
        <title>Polyphasic characterization of two novel Lactobacillus spp. isolated from blown salami packages: Description of Lactobacillus halodurans sp. nov. and Lactobacillus salsicarnum sp. nov.</title>
        <authorList>
            <person name="Schuster J.A."/>
            <person name="Klingl A."/>
            <person name="Vogel R.F."/>
            <person name="Ehrmann M.A."/>
        </authorList>
    </citation>
    <scope>NUCLEOTIDE SEQUENCE [LARGE SCALE GENOMIC DNA]</scope>
    <source>
        <strain evidence="4 5">TMW 1.2118</strain>
    </source>
</reference>
<evidence type="ECO:0000259" key="3">
    <source>
        <dbReference type="PROSITE" id="PS50977"/>
    </source>
</evidence>
<evidence type="ECO:0000313" key="5">
    <source>
        <dbReference type="Proteomes" id="UP000380386"/>
    </source>
</evidence>
<dbReference type="EMBL" id="VDFM01000016">
    <property type="protein sequence ID" value="MQS53369.1"/>
    <property type="molecule type" value="Genomic_DNA"/>
</dbReference>
<dbReference type="PRINTS" id="PR00455">
    <property type="entry name" value="HTHTETR"/>
</dbReference>
<name>A0A5P0ZJW6_9LACO</name>
<protein>
    <submittedName>
        <fullName evidence="4">TetR/AcrR family transcriptional regulator</fullName>
    </submittedName>
</protein>
<dbReference type="Gene3D" id="1.10.357.10">
    <property type="entry name" value="Tetracycline Repressor, domain 2"/>
    <property type="match status" value="1"/>
</dbReference>
<comment type="caution">
    <text evidence="4">The sequence shown here is derived from an EMBL/GenBank/DDBJ whole genome shotgun (WGS) entry which is preliminary data.</text>
</comment>
<dbReference type="SUPFAM" id="SSF46689">
    <property type="entry name" value="Homeodomain-like"/>
    <property type="match status" value="1"/>
</dbReference>
<dbReference type="PROSITE" id="PS50977">
    <property type="entry name" value="HTH_TETR_2"/>
    <property type="match status" value="1"/>
</dbReference>
<dbReference type="PANTHER" id="PTHR43479:SF21">
    <property type="entry name" value="TRANSCRIPTIONAL REGULATOR, TETR FAMILY"/>
    <property type="match status" value="1"/>
</dbReference>
<dbReference type="Pfam" id="PF00440">
    <property type="entry name" value="TetR_N"/>
    <property type="match status" value="1"/>
</dbReference>
<accession>A0A5P0ZJW6</accession>
<dbReference type="InterPro" id="IPR009057">
    <property type="entry name" value="Homeodomain-like_sf"/>
</dbReference>
<dbReference type="RefSeq" id="WP_153383839.1">
    <property type="nucleotide sequence ID" value="NZ_VDFM01000016.1"/>
</dbReference>
<proteinExistence type="predicted"/>
<keyword evidence="1 2" id="KW-0238">DNA-binding</keyword>
<dbReference type="Proteomes" id="UP000380386">
    <property type="component" value="Unassembled WGS sequence"/>
</dbReference>
<dbReference type="InterPro" id="IPR001647">
    <property type="entry name" value="HTH_TetR"/>
</dbReference>
<dbReference type="InterPro" id="IPR050624">
    <property type="entry name" value="HTH-type_Tx_Regulator"/>
</dbReference>
<evidence type="ECO:0000256" key="2">
    <source>
        <dbReference type="PROSITE-ProRule" id="PRU00335"/>
    </source>
</evidence>
<dbReference type="AlphaFoldDB" id="A0A5P0ZJW6"/>
<dbReference type="GO" id="GO:0003677">
    <property type="term" value="F:DNA binding"/>
    <property type="evidence" value="ECO:0007669"/>
    <property type="project" value="UniProtKB-UniRule"/>
</dbReference>
<feature type="DNA-binding region" description="H-T-H motif" evidence="2">
    <location>
        <begin position="32"/>
        <end position="51"/>
    </location>
</feature>